<keyword evidence="2" id="KW-1185">Reference proteome</keyword>
<protein>
    <submittedName>
        <fullName evidence="1">Uncharacterized protein</fullName>
    </submittedName>
</protein>
<accession>A0A371F5F0</accession>
<dbReference type="EMBL" id="QJKJ01010492">
    <property type="protein sequence ID" value="RDX73530.1"/>
    <property type="molecule type" value="Genomic_DNA"/>
</dbReference>
<proteinExistence type="predicted"/>
<gene>
    <name evidence="1" type="ORF">CR513_46847</name>
</gene>
<evidence type="ECO:0000313" key="2">
    <source>
        <dbReference type="Proteomes" id="UP000257109"/>
    </source>
</evidence>
<dbReference type="Proteomes" id="UP000257109">
    <property type="component" value="Unassembled WGS sequence"/>
</dbReference>
<name>A0A371F5F0_MUCPR</name>
<reference evidence="1" key="1">
    <citation type="submission" date="2018-05" db="EMBL/GenBank/DDBJ databases">
        <title>Draft genome of Mucuna pruriens seed.</title>
        <authorList>
            <person name="Nnadi N.E."/>
            <person name="Vos R."/>
            <person name="Hasami M.H."/>
            <person name="Devisetty U.K."/>
            <person name="Aguiy J.C."/>
        </authorList>
    </citation>
    <scope>NUCLEOTIDE SEQUENCE [LARGE SCALE GENOMIC DNA]</scope>
    <source>
        <strain evidence="1">JCA_2017</strain>
    </source>
</reference>
<sequence>MQVRSISYTKKLPPNSCIHPTFHVSQFKRFQEVKQVFFNGHTTLSKMQHEKNWKPCVNFTNFLTLRTRSFFTRRGVIIDQG</sequence>
<feature type="non-terminal residue" evidence="1">
    <location>
        <position position="1"/>
    </location>
</feature>
<dbReference type="AlphaFoldDB" id="A0A371F5F0"/>
<comment type="caution">
    <text evidence="1">The sequence shown here is derived from an EMBL/GenBank/DDBJ whole genome shotgun (WGS) entry which is preliminary data.</text>
</comment>
<evidence type="ECO:0000313" key="1">
    <source>
        <dbReference type="EMBL" id="RDX73530.1"/>
    </source>
</evidence>
<organism evidence="1 2">
    <name type="scientific">Mucuna pruriens</name>
    <name type="common">Velvet bean</name>
    <name type="synonym">Dolichos pruriens</name>
    <dbReference type="NCBI Taxonomy" id="157652"/>
    <lineage>
        <taxon>Eukaryota</taxon>
        <taxon>Viridiplantae</taxon>
        <taxon>Streptophyta</taxon>
        <taxon>Embryophyta</taxon>
        <taxon>Tracheophyta</taxon>
        <taxon>Spermatophyta</taxon>
        <taxon>Magnoliopsida</taxon>
        <taxon>eudicotyledons</taxon>
        <taxon>Gunneridae</taxon>
        <taxon>Pentapetalae</taxon>
        <taxon>rosids</taxon>
        <taxon>fabids</taxon>
        <taxon>Fabales</taxon>
        <taxon>Fabaceae</taxon>
        <taxon>Papilionoideae</taxon>
        <taxon>50 kb inversion clade</taxon>
        <taxon>NPAAA clade</taxon>
        <taxon>indigoferoid/millettioid clade</taxon>
        <taxon>Phaseoleae</taxon>
        <taxon>Mucuna</taxon>
    </lineage>
</organism>